<reference evidence="3" key="1">
    <citation type="submission" date="2021-01" db="EMBL/GenBank/DDBJ databases">
        <title>Fulvivirga kasyanovii gen. nov., sp nov., a novel member of the phylum Bacteroidetes isolated from seawater in a mussel farm.</title>
        <authorList>
            <person name="Zhao L.-H."/>
            <person name="Wang Z.-J."/>
        </authorList>
    </citation>
    <scope>NUCLEOTIDE SEQUENCE</scope>
    <source>
        <strain evidence="3">2943</strain>
    </source>
</reference>
<dbReference type="InterPro" id="IPR024331">
    <property type="entry name" value="DUF3859"/>
</dbReference>
<sequence>MAFEEKTPKYIIHYSPNDVTSMRDGLTTYGELVESEKAFSSDYCVVVFKPEVEAIPLSFFKDHPLIMKFLDEAIYPCEEEEKEDLTKNTLTETLFFACALMHPELEEAIKKTCEKFVDFSRLINDSAEMWITVESPFAISPLKLTATLYPKYGYLMAGFLIPYWDDEHMVEPLFELDNWARPLGITEDTLKAFCYCDNSMARSYMLGYDVYNGQVPEDAIGSHFDLISFFREKESNYQLFKDLLVERFQNQSFLQHTDDIRYVITNPIEHMVQEMMMLHYPYDSWDDDFDIDEYLTQKLVNKSAEEEIAELKAYVEERLGKPIVSTSEPPQAGRQGKKEVSKPEQPLTKWETFIKKGFAYGDSLWSYIEEGTDPSILKAIKHRDIFQRAEEASFDILEDFEEVGYSLSSMWTDLDFLFNPLIKRYKKWCSQNGIEAEECHAILLRLIEVIFHLNGKAPFPPTVKDCLVFDRKICSKEEYETRYATDWLVELETKLNSFVSRKSTVTQEFLHECYKLIRDNRKEANEKLPETLFVAPAPFNEDDDDNYTSTQQFGTEEVSVIAAYIIHRESENTESTNMVSAAADYLNKYTVDAIISDLYHDTEFPQQYIIDMLQSDKPNTLTESHKKEARALIPVMSAFSDYIKTGVYIQNGKKLSLKASEKAAFESIKKHLKYDDHEISGKQKNIEWLRNFSDKTQKLLYTAHIGAQHEELACTDALGRLLKLAFHLAPVRVVNLLSKAYKTHEYRLDHSGNMLNMLELFTPQGLSDAGYWGYLIDEYAGDADPNRNDHYKLLLTEWVDRKKPAPSNHFLASTIQEQRKALDEGVQLLPRDTQLKVLNDAARAFPEDDFTRNYDNLLTDLISRQLKKEFVVEHPAIYFKNRLQSESIYFEYIEWDKWGGHPDLVHQILNEIEISKPEHLADENHAEQVINLKEWGHLVLQKQGDKLVPVYGKDLLWLIQKGFNAENVHQARTKLIIIDTSCPQANYEELIEFSNLDFSAHVLRQALGYLMGFTPQEQAEKFIRHGINNYWFLNGMKNYYDITISELILKTKFQLQMATFRMLGMISYKHLQMDLGIQDSAYFDMLMSMNVDRKAIFKKLVSENNISFINNLAKRTDIRSYVLEEKIATQLPLLSSLVHLPGYHAFILSLANSESLKLKDHVQMLIERYKLKPDTNTAFHIVDYGVYVMGGNTDPEIGSTNKTATEPECTNQTTEINAEVGMYFGFRFTATDPENAPKVLVHDVKVKHPTIDPETKEIKYQTSGWQQNGYSNSNIFLGWFFETEEELIPGEYQFTALDTDGNILAEKSFSVS</sequence>
<keyword evidence="4" id="KW-1185">Reference proteome</keyword>
<dbReference type="Pfam" id="PF12975">
    <property type="entry name" value="DUF3859"/>
    <property type="match status" value="1"/>
</dbReference>
<evidence type="ECO:0000259" key="2">
    <source>
        <dbReference type="Pfam" id="PF12975"/>
    </source>
</evidence>
<gene>
    <name evidence="3" type="ORF">JL102_22420</name>
</gene>
<dbReference type="Gene3D" id="2.60.40.2390">
    <property type="match status" value="1"/>
</dbReference>
<feature type="domain" description="DUF3859" evidence="2">
    <location>
        <begin position="1179"/>
        <end position="1311"/>
    </location>
</feature>
<organism evidence="3 4">
    <name type="scientific">Fulvivirga sediminis</name>
    <dbReference type="NCBI Taxonomy" id="2803949"/>
    <lineage>
        <taxon>Bacteria</taxon>
        <taxon>Pseudomonadati</taxon>
        <taxon>Bacteroidota</taxon>
        <taxon>Cytophagia</taxon>
        <taxon>Cytophagales</taxon>
        <taxon>Fulvivirgaceae</taxon>
        <taxon>Fulvivirga</taxon>
    </lineage>
</organism>
<dbReference type="Proteomes" id="UP000659388">
    <property type="component" value="Unassembled WGS sequence"/>
</dbReference>
<protein>
    <submittedName>
        <fullName evidence="3">DUF3859 domain-containing protein</fullName>
    </submittedName>
</protein>
<evidence type="ECO:0000256" key="1">
    <source>
        <dbReference type="SAM" id="MobiDB-lite"/>
    </source>
</evidence>
<dbReference type="EMBL" id="JAESIY010000019">
    <property type="protein sequence ID" value="MBL3658918.1"/>
    <property type="molecule type" value="Genomic_DNA"/>
</dbReference>
<evidence type="ECO:0000313" key="4">
    <source>
        <dbReference type="Proteomes" id="UP000659388"/>
    </source>
</evidence>
<evidence type="ECO:0000313" key="3">
    <source>
        <dbReference type="EMBL" id="MBL3658918.1"/>
    </source>
</evidence>
<dbReference type="RefSeq" id="WP_202246712.1">
    <property type="nucleotide sequence ID" value="NZ_JAESIY010000019.1"/>
</dbReference>
<accession>A0A937FE85</accession>
<name>A0A937FE85_9BACT</name>
<proteinExistence type="predicted"/>
<comment type="caution">
    <text evidence="3">The sequence shown here is derived from an EMBL/GenBank/DDBJ whole genome shotgun (WGS) entry which is preliminary data.</text>
</comment>
<feature type="region of interest" description="Disordered" evidence="1">
    <location>
        <begin position="324"/>
        <end position="344"/>
    </location>
</feature>